<dbReference type="PROSITE" id="PS50893">
    <property type="entry name" value="ABC_TRANSPORTER_2"/>
    <property type="match status" value="1"/>
</dbReference>
<dbReference type="Gene3D" id="3.40.50.300">
    <property type="entry name" value="P-loop containing nucleotide triphosphate hydrolases"/>
    <property type="match status" value="1"/>
</dbReference>
<gene>
    <name evidence="5" type="ORF">J2I46_17550</name>
</gene>
<dbReference type="InterPro" id="IPR003593">
    <property type="entry name" value="AAA+_ATPase"/>
</dbReference>
<dbReference type="RefSeq" id="WP_207330358.1">
    <property type="nucleotide sequence ID" value="NZ_JAFMYW010000005.1"/>
</dbReference>
<organism evidence="5 6">
    <name type="scientific">Fibrella forsythiae</name>
    <dbReference type="NCBI Taxonomy" id="2817061"/>
    <lineage>
        <taxon>Bacteria</taxon>
        <taxon>Pseudomonadati</taxon>
        <taxon>Bacteroidota</taxon>
        <taxon>Cytophagia</taxon>
        <taxon>Cytophagales</taxon>
        <taxon>Spirosomataceae</taxon>
        <taxon>Fibrella</taxon>
    </lineage>
</organism>
<evidence type="ECO:0000259" key="4">
    <source>
        <dbReference type="PROSITE" id="PS50893"/>
    </source>
</evidence>
<accession>A0ABS3JK86</accession>
<dbReference type="PROSITE" id="PS00211">
    <property type="entry name" value="ABC_TRANSPORTER_1"/>
    <property type="match status" value="1"/>
</dbReference>
<dbReference type="GO" id="GO:0005524">
    <property type="term" value="F:ATP binding"/>
    <property type="evidence" value="ECO:0007669"/>
    <property type="project" value="UniProtKB-KW"/>
</dbReference>
<name>A0ABS3JK86_9BACT</name>
<keyword evidence="3 5" id="KW-0067">ATP-binding</keyword>
<dbReference type="InterPro" id="IPR017911">
    <property type="entry name" value="MacB-like_ATP-bd"/>
</dbReference>
<dbReference type="SUPFAM" id="SSF52540">
    <property type="entry name" value="P-loop containing nucleoside triphosphate hydrolases"/>
    <property type="match status" value="1"/>
</dbReference>
<feature type="domain" description="ABC transporter" evidence="4">
    <location>
        <begin position="2"/>
        <end position="247"/>
    </location>
</feature>
<evidence type="ECO:0000313" key="5">
    <source>
        <dbReference type="EMBL" id="MBO0950405.1"/>
    </source>
</evidence>
<dbReference type="PANTHER" id="PTHR24220:SF648">
    <property type="entry name" value="ABC TRANSPORTER ATP-BINDING PROTEIN YTRE"/>
    <property type="match status" value="1"/>
</dbReference>
<evidence type="ECO:0000256" key="3">
    <source>
        <dbReference type="ARBA" id="ARBA00022840"/>
    </source>
</evidence>
<keyword evidence="2" id="KW-0547">Nucleotide-binding</keyword>
<reference evidence="5 6" key="1">
    <citation type="submission" date="2021-03" db="EMBL/GenBank/DDBJ databases">
        <title>Fibrella sp. HMF5405 genome sequencing and assembly.</title>
        <authorList>
            <person name="Kang H."/>
            <person name="Kim H."/>
            <person name="Bae S."/>
            <person name="Joh K."/>
        </authorList>
    </citation>
    <scope>NUCLEOTIDE SEQUENCE [LARGE SCALE GENOMIC DNA]</scope>
    <source>
        <strain evidence="5 6">HMF5405</strain>
    </source>
</reference>
<dbReference type="Proteomes" id="UP000664628">
    <property type="component" value="Unassembled WGS sequence"/>
</dbReference>
<dbReference type="PANTHER" id="PTHR24220">
    <property type="entry name" value="IMPORT ATP-BINDING PROTEIN"/>
    <property type="match status" value="1"/>
</dbReference>
<dbReference type="CDD" id="cd03255">
    <property type="entry name" value="ABC_MJ0796_LolCDE_FtsE"/>
    <property type="match status" value="1"/>
</dbReference>
<dbReference type="SMART" id="SM00382">
    <property type="entry name" value="AAA"/>
    <property type="match status" value="1"/>
</dbReference>
<sequence length="256" mass="27791">MIKLTNIEKVYRTSSIETLALTNINLTINAGEFISIMGPSGCGKSTLMNLMGLLDAPSAGQVEIDGRIVMQYRDKELALLRNQQIGFIFQSFHLINDLSVLDNVEIPLLYRKGDATGPRSVGASRRQLAQEALEKVGLSNRMKHFPGQLSGGQKQRVAIARAIVGRPSIILADEPTGNLDSAMGNEIMAILQQLNTEGSTIVMVTHDETMAKKTHRLIRLFDGAMVGDSKLISDLRFGISDVSAGNVISEPSNPKS</sequence>
<dbReference type="Pfam" id="PF00005">
    <property type="entry name" value="ABC_tran"/>
    <property type="match status" value="1"/>
</dbReference>
<evidence type="ECO:0000256" key="2">
    <source>
        <dbReference type="ARBA" id="ARBA00022741"/>
    </source>
</evidence>
<keyword evidence="1" id="KW-0813">Transport</keyword>
<dbReference type="InterPro" id="IPR017871">
    <property type="entry name" value="ABC_transporter-like_CS"/>
</dbReference>
<dbReference type="EMBL" id="JAFMYW010000005">
    <property type="protein sequence ID" value="MBO0950405.1"/>
    <property type="molecule type" value="Genomic_DNA"/>
</dbReference>
<dbReference type="InterPro" id="IPR003439">
    <property type="entry name" value="ABC_transporter-like_ATP-bd"/>
</dbReference>
<evidence type="ECO:0000313" key="6">
    <source>
        <dbReference type="Proteomes" id="UP000664628"/>
    </source>
</evidence>
<keyword evidence="6" id="KW-1185">Reference proteome</keyword>
<comment type="caution">
    <text evidence="5">The sequence shown here is derived from an EMBL/GenBank/DDBJ whole genome shotgun (WGS) entry which is preliminary data.</text>
</comment>
<dbReference type="InterPro" id="IPR015854">
    <property type="entry name" value="ABC_transpr_LolD-like"/>
</dbReference>
<evidence type="ECO:0000256" key="1">
    <source>
        <dbReference type="ARBA" id="ARBA00022448"/>
    </source>
</evidence>
<protein>
    <submittedName>
        <fullName evidence="5">ABC transporter ATP-binding protein</fullName>
    </submittedName>
</protein>
<dbReference type="InterPro" id="IPR027417">
    <property type="entry name" value="P-loop_NTPase"/>
</dbReference>
<proteinExistence type="predicted"/>